<evidence type="ECO:0000256" key="1">
    <source>
        <dbReference type="ARBA" id="ARBA00000077"/>
    </source>
</evidence>
<dbReference type="EC" id="3.1.26.4" evidence="5 11"/>
<keyword evidence="11" id="KW-0963">Cytoplasm</keyword>
<dbReference type="PANTHER" id="PTHR10642">
    <property type="entry name" value="RIBONUCLEASE H1"/>
    <property type="match status" value="1"/>
</dbReference>
<dbReference type="InterPro" id="IPR036397">
    <property type="entry name" value="RNaseH_sf"/>
</dbReference>
<dbReference type="Pfam" id="PF00075">
    <property type="entry name" value="RNase_H"/>
    <property type="match status" value="1"/>
</dbReference>
<dbReference type="PROSITE" id="PS50879">
    <property type="entry name" value="RNASE_H_1"/>
    <property type="match status" value="1"/>
</dbReference>
<protein>
    <recommendedName>
        <fullName evidence="5 11">Ribonuclease H</fullName>
        <shortName evidence="11">RNase H</shortName>
        <ecNumber evidence="5 11">3.1.26.4</ecNumber>
    </recommendedName>
</protein>
<comment type="subcellular location">
    <subcellularLocation>
        <location evidence="11">Cytoplasm</location>
    </subcellularLocation>
</comment>
<sequence length="148" mass="16374">MDTVIVYTDGACSGNPGPGGWGALLMPEGDRDDATQLTGGAPQTTNNRMELTAALKALESLDEPTTVKLHTDSAYVSRAFNDGWLANWKQNGWRTSSKKPVKNKDLWQALDAQNERHDVKWIWVKGHADNVHNNYVDSLAVTAMEDYK</sequence>
<evidence type="ECO:0000256" key="6">
    <source>
        <dbReference type="ARBA" id="ARBA00022722"/>
    </source>
</evidence>
<dbReference type="InterPro" id="IPR050092">
    <property type="entry name" value="RNase_H"/>
</dbReference>
<keyword evidence="9 11" id="KW-0378">Hydrolase</keyword>
<evidence type="ECO:0000256" key="4">
    <source>
        <dbReference type="ARBA" id="ARBA00011245"/>
    </source>
</evidence>
<evidence type="ECO:0000259" key="12">
    <source>
        <dbReference type="PROSITE" id="PS50879"/>
    </source>
</evidence>
<evidence type="ECO:0000256" key="10">
    <source>
        <dbReference type="ARBA" id="ARBA00022842"/>
    </source>
</evidence>
<comment type="similarity">
    <text evidence="3 11">Belongs to the RNase H family.</text>
</comment>
<gene>
    <name evidence="11" type="primary">rnhA</name>
    <name evidence="13" type="ORF">CRI93_09975</name>
</gene>
<feature type="binding site" evidence="11">
    <location>
        <position position="137"/>
    </location>
    <ligand>
        <name>Mg(2+)</name>
        <dbReference type="ChEBI" id="CHEBI:18420"/>
        <label>2</label>
    </ligand>
</feature>
<evidence type="ECO:0000256" key="8">
    <source>
        <dbReference type="ARBA" id="ARBA00022759"/>
    </source>
</evidence>
<dbReference type="GO" id="GO:0000287">
    <property type="term" value="F:magnesium ion binding"/>
    <property type="evidence" value="ECO:0007669"/>
    <property type="project" value="UniProtKB-UniRule"/>
</dbReference>
<dbReference type="SUPFAM" id="SSF53098">
    <property type="entry name" value="Ribonuclease H-like"/>
    <property type="match status" value="1"/>
</dbReference>
<dbReference type="GO" id="GO:0003676">
    <property type="term" value="F:nucleic acid binding"/>
    <property type="evidence" value="ECO:0007669"/>
    <property type="project" value="InterPro"/>
</dbReference>
<keyword evidence="8 11" id="KW-0255">Endonuclease</keyword>
<dbReference type="Gene3D" id="3.30.420.10">
    <property type="entry name" value="Ribonuclease H-like superfamily/Ribonuclease H"/>
    <property type="match status" value="1"/>
</dbReference>
<dbReference type="RefSeq" id="WP_098062490.1">
    <property type="nucleotide sequence ID" value="NZ_PDEP01000008.1"/>
</dbReference>
<evidence type="ECO:0000256" key="11">
    <source>
        <dbReference type="HAMAP-Rule" id="MF_00042"/>
    </source>
</evidence>
<comment type="catalytic activity">
    <reaction evidence="1 11">
        <text>Endonucleolytic cleavage to 5'-phosphomonoester.</text>
        <dbReference type="EC" id="3.1.26.4"/>
    </reaction>
</comment>
<evidence type="ECO:0000256" key="2">
    <source>
        <dbReference type="ARBA" id="ARBA00004065"/>
    </source>
</evidence>
<dbReference type="InterPro" id="IPR022892">
    <property type="entry name" value="RNaseHI"/>
</dbReference>
<dbReference type="InterPro" id="IPR012337">
    <property type="entry name" value="RNaseH-like_sf"/>
</dbReference>
<comment type="function">
    <text evidence="2 11">Endonuclease that specifically degrades the RNA of RNA-DNA hybrids.</text>
</comment>
<feature type="binding site" evidence="11">
    <location>
        <position position="50"/>
    </location>
    <ligand>
        <name>Mg(2+)</name>
        <dbReference type="ChEBI" id="CHEBI:18420"/>
        <label>1</label>
    </ligand>
</feature>
<dbReference type="Proteomes" id="UP000221024">
    <property type="component" value="Unassembled WGS sequence"/>
</dbReference>
<reference evidence="13 14" key="1">
    <citation type="submission" date="2017-10" db="EMBL/GenBank/DDBJ databases">
        <title>Draft genome of Longimonas halophila.</title>
        <authorList>
            <person name="Goh K.M."/>
            <person name="Shamsir M.S."/>
            <person name="Lim S.W."/>
        </authorList>
    </citation>
    <scope>NUCLEOTIDE SEQUENCE [LARGE SCALE GENOMIC DNA]</scope>
    <source>
        <strain evidence="13 14">KCTC 42399</strain>
    </source>
</reference>
<dbReference type="GO" id="GO:0004523">
    <property type="term" value="F:RNA-DNA hybrid ribonuclease activity"/>
    <property type="evidence" value="ECO:0007669"/>
    <property type="project" value="UniProtKB-UniRule"/>
</dbReference>
<dbReference type="HAMAP" id="MF_00042">
    <property type="entry name" value="RNase_H"/>
    <property type="match status" value="1"/>
</dbReference>
<feature type="binding site" evidence="11">
    <location>
        <position position="72"/>
    </location>
    <ligand>
        <name>Mg(2+)</name>
        <dbReference type="ChEBI" id="CHEBI:18420"/>
        <label>1</label>
    </ligand>
</feature>
<dbReference type="NCBIfam" id="NF001236">
    <property type="entry name" value="PRK00203.1"/>
    <property type="match status" value="1"/>
</dbReference>
<comment type="cofactor">
    <cofactor evidence="11">
        <name>Mg(2+)</name>
        <dbReference type="ChEBI" id="CHEBI:18420"/>
    </cofactor>
    <text evidence="11">Binds 1 Mg(2+) ion per subunit. May bind a second metal ion at a regulatory site, or after substrate binding.</text>
</comment>
<keyword evidence="6 11" id="KW-0540">Nuclease</keyword>
<keyword evidence="14" id="KW-1185">Reference proteome</keyword>
<evidence type="ECO:0000256" key="9">
    <source>
        <dbReference type="ARBA" id="ARBA00022801"/>
    </source>
</evidence>
<dbReference type="InterPro" id="IPR002156">
    <property type="entry name" value="RNaseH_domain"/>
</dbReference>
<feature type="binding site" evidence="11">
    <location>
        <position position="9"/>
    </location>
    <ligand>
        <name>Mg(2+)</name>
        <dbReference type="ChEBI" id="CHEBI:18420"/>
        <label>1</label>
    </ligand>
</feature>
<feature type="domain" description="RNase H type-1" evidence="12">
    <location>
        <begin position="1"/>
        <end position="145"/>
    </location>
</feature>
<dbReference type="PANTHER" id="PTHR10642:SF26">
    <property type="entry name" value="RIBONUCLEASE H1"/>
    <property type="match status" value="1"/>
</dbReference>
<feature type="binding site" evidence="11">
    <location>
        <position position="9"/>
    </location>
    <ligand>
        <name>Mg(2+)</name>
        <dbReference type="ChEBI" id="CHEBI:18420"/>
        <label>2</label>
    </ligand>
</feature>
<dbReference type="GO" id="GO:0005737">
    <property type="term" value="C:cytoplasm"/>
    <property type="evidence" value="ECO:0007669"/>
    <property type="project" value="UniProtKB-SubCell"/>
</dbReference>
<dbReference type="AlphaFoldDB" id="A0A2H3P008"/>
<dbReference type="EMBL" id="PDEP01000008">
    <property type="protein sequence ID" value="PEN06596.1"/>
    <property type="molecule type" value="Genomic_DNA"/>
</dbReference>
<evidence type="ECO:0000313" key="13">
    <source>
        <dbReference type="EMBL" id="PEN06596.1"/>
    </source>
</evidence>
<evidence type="ECO:0000256" key="5">
    <source>
        <dbReference type="ARBA" id="ARBA00012180"/>
    </source>
</evidence>
<keyword evidence="10 11" id="KW-0460">Magnesium</keyword>
<dbReference type="CDD" id="cd09278">
    <property type="entry name" value="RNase_HI_prokaryote_like"/>
    <property type="match status" value="1"/>
</dbReference>
<comment type="caution">
    <text evidence="13">The sequence shown here is derived from an EMBL/GenBank/DDBJ whole genome shotgun (WGS) entry which is preliminary data.</text>
</comment>
<proteinExistence type="inferred from homology"/>
<dbReference type="GO" id="GO:0043137">
    <property type="term" value="P:DNA replication, removal of RNA primer"/>
    <property type="evidence" value="ECO:0007669"/>
    <property type="project" value="TreeGrafter"/>
</dbReference>
<comment type="subunit">
    <text evidence="4 11">Monomer.</text>
</comment>
<dbReference type="FunFam" id="3.30.420.10:FF:000089">
    <property type="entry name" value="Ribonuclease H"/>
    <property type="match status" value="1"/>
</dbReference>
<organism evidence="13 14">
    <name type="scientific">Longimonas halophila</name>
    <dbReference type="NCBI Taxonomy" id="1469170"/>
    <lineage>
        <taxon>Bacteria</taxon>
        <taxon>Pseudomonadati</taxon>
        <taxon>Rhodothermota</taxon>
        <taxon>Rhodothermia</taxon>
        <taxon>Rhodothermales</taxon>
        <taxon>Salisaetaceae</taxon>
        <taxon>Longimonas</taxon>
    </lineage>
</organism>
<keyword evidence="7 11" id="KW-0479">Metal-binding</keyword>
<dbReference type="OrthoDB" id="7845843at2"/>
<name>A0A2H3P008_9BACT</name>
<accession>A0A2H3P008</accession>
<evidence type="ECO:0000256" key="7">
    <source>
        <dbReference type="ARBA" id="ARBA00022723"/>
    </source>
</evidence>
<evidence type="ECO:0000313" key="14">
    <source>
        <dbReference type="Proteomes" id="UP000221024"/>
    </source>
</evidence>
<evidence type="ECO:0000256" key="3">
    <source>
        <dbReference type="ARBA" id="ARBA00005300"/>
    </source>
</evidence>